<dbReference type="EMBL" id="JAUSUD010000006">
    <property type="protein sequence ID" value="MDQ0230421.1"/>
    <property type="molecule type" value="Genomic_DNA"/>
</dbReference>
<evidence type="ECO:0000313" key="1">
    <source>
        <dbReference type="EMBL" id="MDQ0230421.1"/>
    </source>
</evidence>
<accession>A0ABT9ZF16</accession>
<protein>
    <recommendedName>
        <fullName evidence="3">DUF3221 domain-containing protein</fullName>
    </recommendedName>
</protein>
<dbReference type="RefSeq" id="WP_307339679.1">
    <property type="nucleotide sequence ID" value="NZ_JAUSUD010000006.1"/>
</dbReference>
<evidence type="ECO:0000313" key="2">
    <source>
        <dbReference type="Proteomes" id="UP001234495"/>
    </source>
</evidence>
<proteinExistence type="predicted"/>
<evidence type="ECO:0008006" key="3">
    <source>
        <dbReference type="Google" id="ProtNLM"/>
    </source>
</evidence>
<gene>
    <name evidence="1" type="ORF">J2S19_001677</name>
</gene>
<reference evidence="1 2" key="1">
    <citation type="submission" date="2023-07" db="EMBL/GenBank/DDBJ databases">
        <title>Genomic Encyclopedia of Type Strains, Phase IV (KMG-IV): sequencing the most valuable type-strain genomes for metagenomic binning, comparative biology and taxonomic classification.</title>
        <authorList>
            <person name="Goeker M."/>
        </authorList>
    </citation>
    <scope>NUCLEOTIDE SEQUENCE [LARGE SCALE GENOMIC DNA]</scope>
    <source>
        <strain evidence="1 2">DSM 29005</strain>
    </source>
</reference>
<sequence length="113" mass="12873">MKVKILILLSLVSVLFILYLYMLNPVSKQVAKQQPVESEETDTPYKTFEYVITNIEDTVYYGESLDGNTKISFNIKNVKAPIDGDLKIGDKILAYVESENHIKGIVKIEKMDK</sequence>
<name>A0ABT9ZF16_9BACI</name>
<comment type="caution">
    <text evidence="1">The sequence shown here is derived from an EMBL/GenBank/DDBJ whole genome shotgun (WGS) entry which is preliminary data.</text>
</comment>
<keyword evidence="2" id="KW-1185">Reference proteome</keyword>
<dbReference type="Proteomes" id="UP001234495">
    <property type="component" value="Unassembled WGS sequence"/>
</dbReference>
<organism evidence="1 2">
    <name type="scientific">Metabacillus malikii</name>
    <dbReference type="NCBI Taxonomy" id="1504265"/>
    <lineage>
        <taxon>Bacteria</taxon>
        <taxon>Bacillati</taxon>
        <taxon>Bacillota</taxon>
        <taxon>Bacilli</taxon>
        <taxon>Bacillales</taxon>
        <taxon>Bacillaceae</taxon>
        <taxon>Metabacillus</taxon>
    </lineage>
</organism>